<accession>A0A8K0E4E0</accession>
<feature type="transmembrane region" description="Helical" evidence="2">
    <location>
        <begin position="12"/>
        <end position="34"/>
    </location>
</feature>
<feature type="region of interest" description="Disordered" evidence="1">
    <location>
        <begin position="72"/>
        <end position="95"/>
    </location>
</feature>
<keyword evidence="2" id="KW-1133">Transmembrane helix</keyword>
<name>A0A8K0E4E0_9ROSA</name>
<keyword evidence="2" id="KW-0812">Transmembrane</keyword>
<evidence type="ECO:0000256" key="1">
    <source>
        <dbReference type="SAM" id="MobiDB-lite"/>
    </source>
</evidence>
<evidence type="ECO:0000313" key="4">
    <source>
        <dbReference type="Proteomes" id="UP000796880"/>
    </source>
</evidence>
<proteinExistence type="predicted"/>
<evidence type="ECO:0000256" key="2">
    <source>
        <dbReference type="SAM" id="Phobius"/>
    </source>
</evidence>
<evidence type="ECO:0000313" key="3">
    <source>
        <dbReference type="EMBL" id="KAF3436642.1"/>
    </source>
</evidence>
<protein>
    <submittedName>
        <fullName evidence="3">Uncharacterized protein</fullName>
    </submittedName>
</protein>
<reference evidence="3" key="1">
    <citation type="submission" date="2020-03" db="EMBL/GenBank/DDBJ databases">
        <title>A high-quality chromosome-level genome assembly of a woody plant with both climbing and erect habits, Rhamnella rubrinervis.</title>
        <authorList>
            <person name="Lu Z."/>
            <person name="Yang Y."/>
            <person name="Zhu X."/>
            <person name="Sun Y."/>
        </authorList>
    </citation>
    <scope>NUCLEOTIDE SEQUENCE</scope>
    <source>
        <strain evidence="3">BYM</strain>
        <tissue evidence="3">Leaf</tissue>
    </source>
</reference>
<organism evidence="3 4">
    <name type="scientific">Rhamnella rubrinervis</name>
    <dbReference type="NCBI Taxonomy" id="2594499"/>
    <lineage>
        <taxon>Eukaryota</taxon>
        <taxon>Viridiplantae</taxon>
        <taxon>Streptophyta</taxon>
        <taxon>Embryophyta</taxon>
        <taxon>Tracheophyta</taxon>
        <taxon>Spermatophyta</taxon>
        <taxon>Magnoliopsida</taxon>
        <taxon>eudicotyledons</taxon>
        <taxon>Gunneridae</taxon>
        <taxon>Pentapetalae</taxon>
        <taxon>rosids</taxon>
        <taxon>fabids</taxon>
        <taxon>Rosales</taxon>
        <taxon>Rhamnaceae</taxon>
        <taxon>rhamnoid group</taxon>
        <taxon>Rhamneae</taxon>
        <taxon>Rhamnella</taxon>
    </lineage>
</organism>
<comment type="caution">
    <text evidence="3">The sequence shown here is derived from an EMBL/GenBank/DDBJ whole genome shotgun (WGS) entry which is preliminary data.</text>
</comment>
<keyword evidence="2" id="KW-0472">Membrane</keyword>
<feature type="transmembrane region" description="Helical" evidence="2">
    <location>
        <begin position="40"/>
        <end position="57"/>
    </location>
</feature>
<dbReference type="AlphaFoldDB" id="A0A8K0E4E0"/>
<feature type="compositionally biased region" description="Acidic residues" evidence="1">
    <location>
        <begin position="77"/>
        <end position="87"/>
    </location>
</feature>
<keyword evidence="4" id="KW-1185">Reference proteome</keyword>
<dbReference type="EMBL" id="VOIH02000009">
    <property type="protein sequence ID" value="KAF3436642.1"/>
    <property type="molecule type" value="Genomic_DNA"/>
</dbReference>
<sequence length="134" mass="14788">MLGIEVMPLGAIAIALGPVATPMLGTGHATFAMLPEPSPLATMFLLVILALPTFTGMSNSSSNDKKVYEYGSASAEYSDDTNDSEDGGDWHLGSQPLIHGDPWKFNLAYHDYRRNEVENWRVKEEWGKKEEGER</sequence>
<gene>
    <name evidence="3" type="ORF">FNV43_RR19388</name>
</gene>
<dbReference type="Proteomes" id="UP000796880">
    <property type="component" value="Unassembled WGS sequence"/>
</dbReference>